<dbReference type="Proteomes" id="UP000198744">
    <property type="component" value="Unassembled WGS sequence"/>
</dbReference>
<evidence type="ECO:0000313" key="2">
    <source>
        <dbReference type="Proteomes" id="UP000198744"/>
    </source>
</evidence>
<accession>A0A1H7U733</accession>
<evidence type="ECO:0000313" key="1">
    <source>
        <dbReference type="EMBL" id="SEL92860.1"/>
    </source>
</evidence>
<keyword evidence="2" id="KW-1185">Reference proteome</keyword>
<protein>
    <submittedName>
        <fullName evidence="1">Uncharacterized protein</fullName>
    </submittedName>
</protein>
<organism evidence="1 2">
    <name type="scientific">Syntrophus gentianae</name>
    <dbReference type="NCBI Taxonomy" id="43775"/>
    <lineage>
        <taxon>Bacteria</taxon>
        <taxon>Pseudomonadati</taxon>
        <taxon>Thermodesulfobacteriota</taxon>
        <taxon>Syntrophia</taxon>
        <taxon>Syntrophales</taxon>
        <taxon>Syntrophaceae</taxon>
        <taxon>Syntrophus</taxon>
    </lineage>
</organism>
<dbReference type="EMBL" id="FOBS01000001">
    <property type="protein sequence ID" value="SEL92860.1"/>
    <property type="molecule type" value="Genomic_DNA"/>
</dbReference>
<gene>
    <name evidence="1" type="ORF">SAMN04489760_10116</name>
</gene>
<dbReference type="RefSeq" id="WP_093881739.1">
    <property type="nucleotide sequence ID" value="NZ_FOBS01000001.1"/>
</dbReference>
<sequence length="93" mass="10960">MKYKGTKAIIDRALEIEKGCELYVTFETEHERDVLFSDLEQRRSHLIDEFMQYEQIIIDKRVINTRPAVMLKKINPTSAYIKTPDGRTEDVEP</sequence>
<dbReference type="AlphaFoldDB" id="A0A1H7U733"/>
<proteinExistence type="predicted"/>
<name>A0A1H7U733_9BACT</name>
<reference evidence="1 2" key="1">
    <citation type="submission" date="2016-10" db="EMBL/GenBank/DDBJ databases">
        <authorList>
            <person name="de Groot N.N."/>
        </authorList>
    </citation>
    <scope>NUCLEOTIDE SEQUENCE [LARGE SCALE GENOMIC DNA]</scope>
    <source>
        <strain evidence="1 2">DSM 8423</strain>
    </source>
</reference>